<evidence type="ECO:0000313" key="4">
    <source>
        <dbReference type="EMBL" id="CAB3387715.1"/>
    </source>
</evidence>
<feature type="domain" description="EGF-like" evidence="3">
    <location>
        <begin position="123"/>
        <end position="161"/>
    </location>
</feature>
<comment type="caution">
    <text evidence="2">Lacks conserved residue(s) required for the propagation of feature annotation.</text>
</comment>
<dbReference type="OrthoDB" id="4405280at2759"/>
<dbReference type="SMART" id="SM00181">
    <property type="entry name" value="EGF"/>
    <property type="match status" value="9"/>
</dbReference>
<dbReference type="PANTHER" id="PTHR22963">
    <property type="entry name" value="ENDOGLIN-RELATED"/>
    <property type="match status" value="1"/>
</dbReference>
<gene>
    <name evidence="4" type="ORF">CLODIP_2_CD12080</name>
</gene>
<dbReference type="PROSITE" id="PS50026">
    <property type="entry name" value="EGF_3"/>
    <property type="match status" value="6"/>
</dbReference>
<evidence type="ECO:0000313" key="5">
    <source>
        <dbReference type="Proteomes" id="UP000494165"/>
    </source>
</evidence>
<feature type="domain" description="EGF-like" evidence="3">
    <location>
        <begin position="436"/>
        <end position="480"/>
    </location>
</feature>
<dbReference type="EMBL" id="CADEPI010000614">
    <property type="protein sequence ID" value="CAB3387715.1"/>
    <property type="molecule type" value="Genomic_DNA"/>
</dbReference>
<dbReference type="Proteomes" id="UP000494165">
    <property type="component" value="Unassembled WGS sequence"/>
</dbReference>
<dbReference type="PROSITE" id="PS01186">
    <property type="entry name" value="EGF_2"/>
    <property type="match status" value="3"/>
</dbReference>
<accession>A0A8S1E630</accession>
<dbReference type="InterPro" id="IPR048407">
    <property type="entry name" value="Dumpy_DPY"/>
</dbReference>
<dbReference type="AlphaFoldDB" id="A0A8S1E630"/>
<feature type="domain" description="EGF-like" evidence="3">
    <location>
        <begin position="60"/>
        <end position="94"/>
    </location>
</feature>
<organism evidence="4 5">
    <name type="scientific">Cloeon dipterum</name>
    <dbReference type="NCBI Taxonomy" id="197152"/>
    <lineage>
        <taxon>Eukaryota</taxon>
        <taxon>Metazoa</taxon>
        <taxon>Ecdysozoa</taxon>
        <taxon>Arthropoda</taxon>
        <taxon>Hexapoda</taxon>
        <taxon>Insecta</taxon>
        <taxon>Pterygota</taxon>
        <taxon>Palaeoptera</taxon>
        <taxon>Ephemeroptera</taxon>
        <taxon>Pisciforma</taxon>
        <taxon>Baetidae</taxon>
        <taxon>Cloeon</taxon>
    </lineage>
</organism>
<dbReference type="InterPro" id="IPR000742">
    <property type="entry name" value="EGF"/>
</dbReference>
<protein>
    <recommendedName>
        <fullName evidence="3">EGF-like domain-containing protein</fullName>
    </recommendedName>
</protein>
<dbReference type="Gene3D" id="2.10.25.10">
    <property type="entry name" value="Laminin"/>
    <property type="match status" value="1"/>
</dbReference>
<proteinExistence type="predicted"/>
<dbReference type="GO" id="GO:0005509">
    <property type="term" value="F:calcium ion binding"/>
    <property type="evidence" value="ECO:0007669"/>
    <property type="project" value="InterPro"/>
</dbReference>
<feature type="domain" description="EGF-like" evidence="3">
    <location>
        <begin position="502"/>
        <end position="540"/>
    </location>
</feature>
<dbReference type="SMART" id="SM00274">
    <property type="entry name" value="FOLN"/>
    <property type="match status" value="5"/>
</dbReference>
<dbReference type="Pfam" id="PF21164">
    <property type="entry name" value="Dumpy_DPY"/>
    <property type="match status" value="1"/>
</dbReference>
<name>A0A8S1E630_9INSE</name>
<keyword evidence="5" id="KW-1185">Reference proteome</keyword>
<feature type="domain" description="EGF-like" evidence="3">
    <location>
        <begin position="173"/>
        <end position="213"/>
    </location>
</feature>
<comment type="caution">
    <text evidence="4">The sequence shown here is derived from an EMBL/GenBank/DDBJ whole genome shotgun (WGS) entry which is preliminary data.</text>
</comment>
<dbReference type="SMART" id="SM00179">
    <property type="entry name" value="EGF_CA"/>
    <property type="match status" value="3"/>
</dbReference>
<feature type="domain" description="EGF-like" evidence="3">
    <location>
        <begin position="276"/>
        <end position="315"/>
    </location>
</feature>
<keyword evidence="2" id="KW-0245">EGF-like domain</keyword>
<sequence>MHATFSRELPKADGPRCCVGSTELGRRLPRDRSVRPAPTAVMFRLIALSLLVGVALGKPQGDPCHPSPCGPYTTCSVGGNGAAVCRCLQGYFPQPNTIVGCSAQCVNAQDCAHDQQCKHGKCVNSCVDSPCGRGADCRAQSHRAVCSCPHGYVGDPLISCTPKPEERILQRIEVDPCTQRSACGVNAECRNVGGRPVCSCLPGHAGDPYSQCRRGECAGDDECPSNRACRNYRCVSPCDGSCGHNADCEVRSRVAICKCLSGYVGDPFTSCRRYNPNELCEPSPCGANTDCRVQNDRPICTCKPSFQGNPLSGCRHECESDYECAASQSCRDYRCQSTCSPGACGEGAICEAINHRASCKCPEHYLGNPSTRCYPECTQQSECPNHQACVNLRCVDPCAGVCGINADCRATNHKAICSCPKTMTGDPFVRCRPFEKVDLCQPNPCGTNARCTPGHDRSGKERPVCTCPPGFLGDPLHHCRQGECLTSEECPSNRACFENTCMNPCTRLHCGSNANCEVRNRVAVCSCPAGYSGDPLHNCYANPQRGSRYYKK</sequence>
<dbReference type="InterPro" id="IPR001881">
    <property type="entry name" value="EGF-like_Ca-bd_dom"/>
</dbReference>
<keyword evidence="1" id="KW-1015">Disulfide bond</keyword>
<evidence type="ECO:0000259" key="3">
    <source>
        <dbReference type="PROSITE" id="PS50026"/>
    </source>
</evidence>
<evidence type="ECO:0000256" key="1">
    <source>
        <dbReference type="ARBA" id="ARBA00023157"/>
    </source>
</evidence>
<reference evidence="4 5" key="1">
    <citation type="submission" date="2020-04" db="EMBL/GenBank/DDBJ databases">
        <authorList>
            <person name="Alioto T."/>
            <person name="Alioto T."/>
            <person name="Gomez Garrido J."/>
        </authorList>
    </citation>
    <scope>NUCLEOTIDE SEQUENCE [LARGE SCALE GENOMIC DNA]</scope>
</reference>
<dbReference type="InterPro" id="IPR003645">
    <property type="entry name" value="Fol_N"/>
</dbReference>
<dbReference type="SUPFAM" id="SSF90148">
    <property type="entry name" value="DPY module"/>
    <property type="match status" value="1"/>
</dbReference>
<dbReference type="PANTHER" id="PTHR22963:SF38">
    <property type="entry name" value="LP13770P"/>
    <property type="match status" value="1"/>
</dbReference>
<evidence type="ECO:0000256" key="2">
    <source>
        <dbReference type="PROSITE-ProRule" id="PRU00076"/>
    </source>
</evidence>